<comment type="caution">
    <text evidence="1">The sequence shown here is derived from an EMBL/GenBank/DDBJ whole genome shotgun (WGS) entry which is preliminary data.</text>
</comment>
<reference evidence="1" key="1">
    <citation type="submission" date="2019-08" db="EMBL/GenBank/DDBJ databases">
        <authorList>
            <person name="Kucharzyk K."/>
            <person name="Murdoch R.W."/>
            <person name="Higgins S."/>
            <person name="Loffler F."/>
        </authorList>
    </citation>
    <scope>NUCLEOTIDE SEQUENCE</scope>
</reference>
<name>A0A645FV00_9ZZZZ</name>
<evidence type="ECO:0000313" key="1">
    <source>
        <dbReference type="EMBL" id="MPN17510.1"/>
    </source>
</evidence>
<protein>
    <submittedName>
        <fullName evidence="1">Uncharacterized protein</fullName>
    </submittedName>
</protein>
<proteinExistence type="predicted"/>
<dbReference type="EMBL" id="VSSQ01064661">
    <property type="protein sequence ID" value="MPN17510.1"/>
    <property type="molecule type" value="Genomic_DNA"/>
</dbReference>
<organism evidence="1">
    <name type="scientific">bioreactor metagenome</name>
    <dbReference type="NCBI Taxonomy" id="1076179"/>
    <lineage>
        <taxon>unclassified sequences</taxon>
        <taxon>metagenomes</taxon>
        <taxon>ecological metagenomes</taxon>
    </lineage>
</organism>
<gene>
    <name evidence="1" type="ORF">SDC9_164864</name>
</gene>
<dbReference type="AlphaFoldDB" id="A0A645FV00"/>
<sequence>MVYLEVFYPPERHNSHTDLYIPYLLYIDVAILLKPNYTTNEQHHSLERNDLLAYYLAVIGLHALV</sequence>
<accession>A0A645FV00</accession>